<dbReference type="RefSeq" id="WP_263339521.1">
    <property type="nucleotide sequence ID" value="NZ_JAOVQO010000020.1"/>
</dbReference>
<dbReference type="Gene3D" id="3.40.50.2300">
    <property type="match status" value="1"/>
</dbReference>
<evidence type="ECO:0000256" key="1">
    <source>
        <dbReference type="ARBA" id="ARBA00023125"/>
    </source>
</evidence>
<dbReference type="PROSITE" id="PS50110">
    <property type="entry name" value="RESPONSE_REGULATORY"/>
    <property type="match status" value="1"/>
</dbReference>
<comment type="caution">
    <text evidence="6">The sequence shown here is derived from an EMBL/GenBank/DDBJ whole genome shotgun (WGS) entry which is preliminary data.</text>
</comment>
<dbReference type="EMBL" id="JAOVQO010000020">
    <property type="protein sequence ID" value="MCU9850030.1"/>
    <property type="molecule type" value="Genomic_DNA"/>
</dbReference>
<dbReference type="PROSITE" id="PS51755">
    <property type="entry name" value="OMPR_PHOB"/>
    <property type="match status" value="1"/>
</dbReference>
<organism evidence="6 7">
    <name type="scientific">Albidovulum salinarum</name>
    <dbReference type="NCBI Taxonomy" id="2984153"/>
    <lineage>
        <taxon>Bacteria</taxon>
        <taxon>Pseudomonadati</taxon>
        <taxon>Pseudomonadota</taxon>
        <taxon>Alphaproteobacteria</taxon>
        <taxon>Rhodobacterales</taxon>
        <taxon>Paracoccaceae</taxon>
        <taxon>Albidovulum</taxon>
    </lineage>
</organism>
<keyword evidence="7" id="KW-1185">Reference proteome</keyword>
<dbReference type="SUPFAM" id="SSF46894">
    <property type="entry name" value="C-terminal effector domain of the bipartite response regulators"/>
    <property type="match status" value="1"/>
</dbReference>
<feature type="modified residue" description="4-aspartylphosphate" evidence="2">
    <location>
        <position position="57"/>
    </location>
</feature>
<evidence type="ECO:0000313" key="6">
    <source>
        <dbReference type="EMBL" id="MCU9850030.1"/>
    </source>
</evidence>
<dbReference type="InterPro" id="IPR011006">
    <property type="entry name" value="CheY-like_superfamily"/>
</dbReference>
<accession>A0ABT2XEB0</accession>
<feature type="DNA-binding region" description="OmpR/PhoB-type" evidence="3">
    <location>
        <begin position="132"/>
        <end position="232"/>
    </location>
</feature>
<evidence type="ECO:0000313" key="7">
    <source>
        <dbReference type="Proteomes" id="UP001209535"/>
    </source>
</evidence>
<evidence type="ECO:0000256" key="2">
    <source>
        <dbReference type="PROSITE-ProRule" id="PRU00169"/>
    </source>
</evidence>
<evidence type="ECO:0000259" key="5">
    <source>
        <dbReference type="PROSITE" id="PS51755"/>
    </source>
</evidence>
<dbReference type="InterPro" id="IPR036388">
    <property type="entry name" value="WH-like_DNA-bd_sf"/>
</dbReference>
<evidence type="ECO:0000256" key="3">
    <source>
        <dbReference type="PROSITE-ProRule" id="PRU01091"/>
    </source>
</evidence>
<dbReference type="CDD" id="cd00383">
    <property type="entry name" value="trans_reg_C"/>
    <property type="match status" value="1"/>
</dbReference>
<sequence>MPGHRQPHIVIIEDEPVTRATLTSYLDSHGYRVTEVASAEKAEAVLARDNADLLLVDINLEGKDGLQITREQRALSEVGIILISGRTDDVDRIVGLEMGADDYVCKPFNRRELLARIKNLLRRTMALRHLSRTVFRFEGFTFNVTTRALIRETGEAVRLTRAEYELLAQLVRHPAEVLGREMLAAAVTHRQEGGDPRTVDVLIRRLRSKIERDPKLPQIISTSHGEGYVFTGRLE</sequence>
<dbReference type="SMART" id="SM00862">
    <property type="entry name" value="Trans_reg_C"/>
    <property type="match status" value="1"/>
</dbReference>
<dbReference type="InterPro" id="IPR039420">
    <property type="entry name" value="WalR-like"/>
</dbReference>
<dbReference type="InterPro" id="IPR001867">
    <property type="entry name" value="OmpR/PhoB-type_DNA-bd"/>
</dbReference>
<evidence type="ECO:0000259" key="4">
    <source>
        <dbReference type="PROSITE" id="PS50110"/>
    </source>
</evidence>
<dbReference type="Pfam" id="PF00072">
    <property type="entry name" value="Response_reg"/>
    <property type="match status" value="1"/>
</dbReference>
<dbReference type="SUPFAM" id="SSF52172">
    <property type="entry name" value="CheY-like"/>
    <property type="match status" value="1"/>
</dbReference>
<keyword evidence="1 3" id="KW-0238">DNA-binding</keyword>
<dbReference type="Proteomes" id="UP001209535">
    <property type="component" value="Unassembled WGS sequence"/>
</dbReference>
<dbReference type="InterPro" id="IPR001789">
    <property type="entry name" value="Sig_transdc_resp-reg_receiver"/>
</dbReference>
<reference evidence="6 7" key="1">
    <citation type="submission" date="2022-10" db="EMBL/GenBank/DDBJ databases">
        <title>Defluviimonas sp. nov., isolated from ocean surface sediments.</title>
        <authorList>
            <person name="He W."/>
            <person name="Wang L."/>
            <person name="Zhang D.-F."/>
        </authorList>
    </citation>
    <scope>NUCLEOTIDE SEQUENCE [LARGE SCALE GENOMIC DNA]</scope>
    <source>
        <strain evidence="6 7">WL0024</strain>
    </source>
</reference>
<dbReference type="SMART" id="SM00448">
    <property type="entry name" value="REC"/>
    <property type="match status" value="1"/>
</dbReference>
<keyword evidence="2" id="KW-0597">Phosphoprotein</keyword>
<dbReference type="InterPro" id="IPR016032">
    <property type="entry name" value="Sig_transdc_resp-reg_C-effctor"/>
</dbReference>
<feature type="domain" description="OmpR/PhoB-type" evidence="5">
    <location>
        <begin position="132"/>
        <end position="232"/>
    </location>
</feature>
<dbReference type="Gene3D" id="6.10.250.690">
    <property type="match status" value="1"/>
</dbReference>
<dbReference type="PANTHER" id="PTHR48111">
    <property type="entry name" value="REGULATOR OF RPOS"/>
    <property type="match status" value="1"/>
</dbReference>
<proteinExistence type="predicted"/>
<dbReference type="Gene3D" id="1.10.10.10">
    <property type="entry name" value="Winged helix-like DNA-binding domain superfamily/Winged helix DNA-binding domain"/>
    <property type="match status" value="1"/>
</dbReference>
<gene>
    <name evidence="6" type="ORF">OEZ60_18680</name>
</gene>
<dbReference type="PANTHER" id="PTHR48111:SF58">
    <property type="entry name" value="TORCAD OPERON TRANSCRIPTIONAL REGULATORY PROTEIN TORR"/>
    <property type="match status" value="1"/>
</dbReference>
<name>A0ABT2XEB0_9RHOB</name>
<dbReference type="Pfam" id="PF00486">
    <property type="entry name" value="Trans_reg_C"/>
    <property type="match status" value="1"/>
</dbReference>
<protein>
    <submittedName>
        <fullName evidence="6">Response regulator</fullName>
    </submittedName>
</protein>
<feature type="domain" description="Response regulatory" evidence="4">
    <location>
        <begin position="8"/>
        <end position="121"/>
    </location>
</feature>